<dbReference type="SUPFAM" id="SSF51004">
    <property type="entry name" value="C-terminal (heme d1) domain of cytochrome cd1-nitrite reductase"/>
    <property type="match status" value="1"/>
</dbReference>
<proteinExistence type="predicted"/>
<keyword evidence="5" id="KW-1185">Reference proteome</keyword>
<keyword evidence="2 4" id="KW-0812">Transmembrane</keyword>
<keyword evidence="2" id="KW-1133">Transmembrane helix</keyword>
<name>Q245T0_TETTS</name>
<dbReference type="Gene3D" id="2.60.40.10">
    <property type="entry name" value="Immunoglobulins"/>
    <property type="match status" value="1"/>
</dbReference>
<dbReference type="InterPro" id="IPR013783">
    <property type="entry name" value="Ig-like_fold"/>
</dbReference>
<dbReference type="HOGENOM" id="CLU_000949_0_0_1"/>
<reference evidence="5" key="1">
    <citation type="journal article" date="2006" name="PLoS Biol.">
        <title>Macronuclear genome sequence of the ciliate Tetrahymena thermophila, a model eukaryote.</title>
        <authorList>
            <person name="Eisen J.A."/>
            <person name="Coyne R.S."/>
            <person name="Wu M."/>
            <person name="Wu D."/>
            <person name="Thiagarajan M."/>
            <person name="Wortman J.R."/>
            <person name="Badger J.H."/>
            <person name="Ren Q."/>
            <person name="Amedeo P."/>
            <person name="Jones K.M."/>
            <person name="Tallon L.J."/>
            <person name="Delcher A.L."/>
            <person name="Salzberg S.L."/>
            <person name="Silva J.C."/>
            <person name="Haas B.J."/>
            <person name="Majoros W.H."/>
            <person name="Farzad M."/>
            <person name="Carlton J.M."/>
            <person name="Smith R.K. Jr."/>
            <person name="Garg J."/>
            <person name="Pearlman R.E."/>
            <person name="Karrer K.M."/>
            <person name="Sun L."/>
            <person name="Manning G."/>
            <person name="Elde N.C."/>
            <person name="Turkewitz A.P."/>
            <person name="Asai D.J."/>
            <person name="Wilkes D.E."/>
            <person name="Wang Y."/>
            <person name="Cai H."/>
            <person name="Collins K."/>
            <person name="Stewart B.A."/>
            <person name="Lee S.R."/>
            <person name="Wilamowska K."/>
            <person name="Weinberg Z."/>
            <person name="Ruzzo W.L."/>
            <person name="Wloga D."/>
            <person name="Gaertig J."/>
            <person name="Frankel J."/>
            <person name="Tsao C.-C."/>
            <person name="Gorovsky M.A."/>
            <person name="Keeling P.J."/>
            <person name="Waller R.F."/>
            <person name="Patron N.J."/>
            <person name="Cherry J.M."/>
            <person name="Stover N.A."/>
            <person name="Krieger C.J."/>
            <person name="del Toro C."/>
            <person name="Ryder H.F."/>
            <person name="Williamson S.C."/>
            <person name="Barbeau R.A."/>
            <person name="Hamilton E.P."/>
            <person name="Orias E."/>
        </authorList>
    </citation>
    <scope>NUCLEOTIDE SEQUENCE [LARGE SCALE GENOMIC DNA]</scope>
    <source>
        <strain evidence="5">SB210</strain>
    </source>
</reference>
<keyword evidence="2" id="KW-0472">Membrane</keyword>
<dbReference type="InParanoid" id="Q245T0"/>
<dbReference type="KEGG" id="tet:TTHERM_00245690"/>
<evidence type="ECO:0000256" key="2">
    <source>
        <dbReference type="SAM" id="Phobius"/>
    </source>
</evidence>
<feature type="transmembrane region" description="Helical" evidence="2">
    <location>
        <begin position="596"/>
        <end position="615"/>
    </location>
</feature>
<dbReference type="InterPro" id="IPR006644">
    <property type="entry name" value="Cadg"/>
</dbReference>
<dbReference type="SUPFAM" id="SSF49313">
    <property type="entry name" value="Cadherin-like"/>
    <property type="match status" value="1"/>
</dbReference>
<accession>Q245T0</accession>
<dbReference type="InterPro" id="IPR011048">
    <property type="entry name" value="Haem_d1_sf"/>
</dbReference>
<evidence type="ECO:0000259" key="3">
    <source>
        <dbReference type="SMART" id="SM00736"/>
    </source>
</evidence>
<feature type="domain" description="Dystroglycan-type cadherin-like" evidence="3">
    <location>
        <begin position="497"/>
        <end position="596"/>
    </location>
</feature>
<protein>
    <submittedName>
        <fullName evidence="4">Transmembrane protein, putative</fullName>
    </submittedName>
</protein>
<dbReference type="Proteomes" id="UP000009168">
    <property type="component" value="Unassembled WGS sequence"/>
</dbReference>
<evidence type="ECO:0000313" key="5">
    <source>
        <dbReference type="Proteomes" id="UP000009168"/>
    </source>
</evidence>
<gene>
    <name evidence="4" type="ORF">TTHERM_00245690</name>
</gene>
<evidence type="ECO:0000313" key="4">
    <source>
        <dbReference type="EMBL" id="EAS03553.2"/>
    </source>
</evidence>
<feature type="region of interest" description="Disordered" evidence="1">
    <location>
        <begin position="723"/>
        <end position="751"/>
    </location>
</feature>
<dbReference type="GeneID" id="7841494"/>
<dbReference type="RefSeq" id="XP_001023798.2">
    <property type="nucleotide sequence ID" value="XM_001023798.2"/>
</dbReference>
<dbReference type="InterPro" id="IPR015919">
    <property type="entry name" value="Cadherin-like_sf"/>
</dbReference>
<sequence length="1091" mass="126191">MTLISNFVPQDYQIIGTCEDALITQNSQYIFAAVRSYGLILIDVTNIYTPQIKNRFITLGAESIIFTQNENFLILSNGFKGIKIFDISDINQIQILGEVKIDGQCLHIRSIFNDNFILVTLQEKGQLALVDITQIGQPLLIQKYQYLSEDIAYDVCLNDDQSIAYLMGRTGNLIIPLKSKIILQTEIFQTQVGSDGKIYVQTLHMDDILLVGMDVLFLITPLFSDHKLFIKSCYYYENYNKDNLPSWISFKQAAQELQLKITKESLNTNINGVLGRTNHQIILLVLQEIQDLDFVSQENNINQKLSAYIKKLCQSQGIIDNVGFITEYFNPYTQFSLQGFNGTDAQQQYINQILKMKVINYPIYFTTDSSLVLNVSDSTNIILSQSSSLQMYISVDPNFARFVDIKYKGALISLSQDSSTIMLQGETCQVNQLVAQGFYIQNFFRTQDINVTISANDQINYQFEETYSFQEVSFLKILENIQVSKTCNLQCEFNQQYSDGAIPVNEYFKFQISDSIFINLSQQKTQYNVNLLIDDQVLQLSKKYWLIFDKTTNSLSGQPGLEQVGQSITIQVNATDSYSFIVDSFTFTVKKDNSSLFLKIFLVILVPIVALLILLQFKSSFYNLFFTQNFCYSTETIEIGKEYTKQIILRDEMFRVAKIIWEQYKKKIEIEILKQELQKLKSIKDESNESKSLSTNKINMIQVENINPKSLLKRNQFDQSSLQPNQENLGVTEDPALKESQQERYKKKHNKEDQEQNFRYFVENGEIDYNFILKQMSIFFDQINNNQPDLSLGQRVNSEDIINTSTKISKILQGFFVKYCISLDQDLQLIFEKIKAMAVSNFNNLDWYKAYTNIASDLDDVSECSIPVITVNEFVFSKTIQIIQHIFPFKIQNLLIIIKESLISTAYGFEEKRKRRWKQRSFGETIYKEKTKIQSIQILQKVRNRSFQQKWGSYRCFRDIGFKQCPQTQNYGLPQWMNALEIINGSIIIGGQPMASDVGQYLIRIFDKNSYIIREFKIFVIKKQIFTQHDHINNATSSKSNHYKQLHQNIPQLSIKYNSRLPITSNVFLNPSISSAHGNLIARDNQEEQME</sequence>
<evidence type="ECO:0000256" key="1">
    <source>
        <dbReference type="SAM" id="MobiDB-lite"/>
    </source>
</evidence>
<dbReference type="SMART" id="SM00736">
    <property type="entry name" value="CADG"/>
    <property type="match status" value="1"/>
</dbReference>
<dbReference type="AlphaFoldDB" id="Q245T0"/>
<feature type="compositionally biased region" description="Basic and acidic residues" evidence="1">
    <location>
        <begin position="735"/>
        <end position="751"/>
    </location>
</feature>
<dbReference type="eggNOG" id="ENOG502R2IS">
    <property type="taxonomic scope" value="Eukaryota"/>
</dbReference>
<dbReference type="GO" id="GO:0005509">
    <property type="term" value="F:calcium ion binding"/>
    <property type="evidence" value="ECO:0007669"/>
    <property type="project" value="InterPro"/>
</dbReference>
<dbReference type="GO" id="GO:0016020">
    <property type="term" value="C:membrane"/>
    <property type="evidence" value="ECO:0007669"/>
    <property type="project" value="InterPro"/>
</dbReference>
<dbReference type="EMBL" id="GG662474">
    <property type="protein sequence ID" value="EAS03553.2"/>
    <property type="molecule type" value="Genomic_DNA"/>
</dbReference>
<organism evidence="4 5">
    <name type="scientific">Tetrahymena thermophila (strain SB210)</name>
    <dbReference type="NCBI Taxonomy" id="312017"/>
    <lineage>
        <taxon>Eukaryota</taxon>
        <taxon>Sar</taxon>
        <taxon>Alveolata</taxon>
        <taxon>Ciliophora</taxon>
        <taxon>Intramacronucleata</taxon>
        <taxon>Oligohymenophorea</taxon>
        <taxon>Hymenostomatida</taxon>
        <taxon>Tetrahymenina</taxon>
        <taxon>Tetrahymenidae</taxon>
        <taxon>Tetrahymena</taxon>
    </lineage>
</organism>